<proteinExistence type="predicted"/>
<dbReference type="VEuPathDB" id="VectorBase:PPAI003535"/>
<dbReference type="RefSeq" id="XP_055704860.1">
    <property type="nucleotide sequence ID" value="XM_055848885.1"/>
</dbReference>
<dbReference type="EMBL" id="AJVK01027000">
    <property type="status" value="NOT_ANNOTATED_CDS"/>
    <property type="molecule type" value="Genomic_DNA"/>
</dbReference>
<dbReference type="PANTHER" id="PTHR39940">
    <property type="entry name" value="PROTHORACICOTROPIC HORMONE, ISOFORM F"/>
    <property type="match status" value="1"/>
</dbReference>
<evidence type="ECO:0008006" key="3">
    <source>
        <dbReference type="Google" id="ProtNLM"/>
    </source>
</evidence>
<dbReference type="GeneID" id="129802788"/>
<dbReference type="EMBL" id="AJVK01027001">
    <property type="status" value="NOT_ANNOTATED_CDS"/>
    <property type="molecule type" value="Genomic_DNA"/>
</dbReference>
<dbReference type="GO" id="GO:0005102">
    <property type="term" value="F:signaling receptor binding"/>
    <property type="evidence" value="ECO:0007669"/>
    <property type="project" value="TreeGrafter"/>
</dbReference>
<dbReference type="OrthoDB" id="5950649at2759"/>
<dbReference type="GeneID" id="129802790"/>
<protein>
    <recommendedName>
        <fullName evidence="3">Spaetzle domain-containing protein</fullName>
    </recommendedName>
</protein>
<dbReference type="VEuPathDB" id="VectorBase:PPAPM1_009912"/>
<organism evidence="1 2">
    <name type="scientific">Phlebotomus papatasi</name>
    <name type="common">Sandfly</name>
    <dbReference type="NCBI Taxonomy" id="29031"/>
    <lineage>
        <taxon>Eukaryota</taxon>
        <taxon>Metazoa</taxon>
        <taxon>Ecdysozoa</taxon>
        <taxon>Arthropoda</taxon>
        <taxon>Hexapoda</taxon>
        <taxon>Insecta</taxon>
        <taxon>Pterygota</taxon>
        <taxon>Neoptera</taxon>
        <taxon>Endopterygota</taxon>
        <taxon>Diptera</taxon>
        <taxon>Nematocera</taxon>
        <taxon>Psychodoidea</taxon>
        <taxon>Psychodidae</taxon>
        <taxon>Phlebotomus</taxon>
        <taxon>Phlebotomus</taxon>
    </lineage>
</organism>
<dbReference type="InterPro" id="IPR029034">
    <property type="entry name" value="Cystine-knot_cytokine"/>
</dbReference>
<accession>A0A1B0D7L2</accession>
<sequence length="257" mass="30197">MQITNLIGPRGTQGNPITWVTTYLKDSPEKCFYSGWQLTLRMPTVWTLVVLLLFLGVLEARFVSAKSREKPCGHVSTFVLMEILGPAFNYRYMRLDTPSEIDEDIEIDFKRDTQKKYDSFYVTDPYTLEISNEPAWMTDPVKFVPSAVRNRRDVSPQEENRTKRASDRPSWSCESRIRWQDLGPDFFPRYLRSVECTQTQCYYGHYDCRPRFFTVRLLRRRKGECAALQDASVDLWVWEERAVAMCCDCVSRSRYPL</sequence>
<keyword evidence="2" id="KW-1185">Reference proteome</keyword>
<dbReference type="VEuPathDB" id="VectorBase:PPAPM1_003276"/>
<dbReference type="PANTHER" id="PTHR39940:SF4">
    <property type="entry name" value="PROTEIN TRUNK"/>
    <property type="match status" value="1"/>
</dbReference>
<dbReference type="InterPro" id="IPR052876">
    <property type="entry name" value="Insect_Hormone_Regulators"/>
</dbReference>
<evidence type="ECO:0000313" key="2">
    <source>
        <dbReference type="Proteomes" id="UP000092462"/>
    </source>
</evidence>
<dbReference type="Gene3D" id="2.10.90.10">
    <property type="entry name" value="Cystine-knot cytokines"/>
    <property type="match status" value="1"/>
</dbReference>
<reference evidence="1" key="1">
    <citation type="submission" date="2022-08" db="UniProtKB">
        <authorList>
            <consortium name="EnsemblMetazoa"/>
        </authorList>
    </citation>
    <scope>IDENTIFICATION</scope>
    <source>
        <strain evidence="1">Israel</strain>
    </source>
</reference>
<dbReference type="RefSeq" id="XP_055704857.1">
    <property type="nucleotide sequence ID" value="XM_055848882.1"/>
</dbReference>
<dbReference type="KEGG" id="ppap:129802790"/>
<dbReference type="AlphaFoldDB" id="A0A1B0D7L2"/>
<dbReference type="SUPFAM" id="SSF57501">
    <property type="entry name" value="Cystine-knot cytokines"/>
    <property type="match status" value="1"/>
</dbReference>
<evidence type="ECO:0000313" key="1">
    <source>
        <dbReference type="EnsemblMetazoa" id="PPAI003535-PA"/>
    </source>
</evidence>
<dbReference type="Proteomes" id="UP000092462">
    <property type="component" value="Unassembled WGS sequence"/>
</dbReference>
<dbReference type="EnsemblMetazoa" id="PPAI003535-RA">
    <property type="protein sequence ID" value="PPAI003535-PA"/>
    <property type="gene ID" value="PPAI003535"/>
</dbReference>
<dbReference type="KEGG" id="ppap:129802788"/>
<name>A0A1B0D7L2_PHLPP</name>